<feature type="domain" description="Glycosyl transferase family 1" evidence="2">
    <location>
        <begin position="205"/>
        <end position="374"/>
    </location>
</feature>
<feature type="domain" description="Glycosyltransferase subfamily 4-like N-terminal" evidence="3">
    <location>
        <begin position="20"/>
        <end position="191"/>
    </location>
</feature>
<dbReference type="GO" id="GO:0016757">
    <property type="term" value="F:glycosyltransferase activity"/>
    <property type="evidence" value="ECO:0007669"/>
    <property type="project" value="InterPro"/>
</dbReference>
<dbReference type="Pfam" id="PF13579">
    <property type="entry name" value="Glyco_trans_4_4"/>
    <property type="match status" value="1"/>
</dbReference>
<evidence type="ECO:0000313" key="4">
    <source>
        <dbReference type="EMBL" id="THD66795.1"/>
    </source>
</evidence>
<evidence type="ECO:0000259" key="2">
    <source>
        <dbReference type="Pfam" id="PF00534"/>
    </source>
</evidence>
<dbReference type="CDD" id="cd03794">
    <property type="entry name" value="GT4_WbuB-like"/>
    <property type="match status" value="1"/>
</dbReference>
<dbReference type="PANTHER" id="PTHR46401">
    <property type="entry name" value="GLYCOSYLTRANSFERASE WBBK-RELATED"/>
    <property type="match status" value="1"/>
</dbReference>
<dbReference type="InterPro" id="IPR001296">
    <property type="entry name" value="Glyco_trans_1"/>
</dbReference>
<proteinExistence type="predicted"/>
<dbReference type="SUPFAM" id="SSF53756">
    <property type="entry name" value="UDP-Glycosyltransferase/glycogen phosphorylase"/>
    <property type="match status" value="1"/>
</dbReference>
<dbReference type="AlphaFoldDB" id="A0A4S3LZQ6"/>
<dbReference type="PANTHER" id="PTHR46401:SF2">
    <property type="entry name" value="GLYCOSYLTRANSFERASE WBBK-RELATED"/>
    <property type="match status" value="1"/>
</dbReference>
<accession>A0A4S3LZQ6</accession>
<keyword evidence="1 4" id="KW-0808">Transferase</keyword>
<reference evidence="4 5" key="1">
    <citation type="submission" date="2019-04" db="EMBL/GenBank/DDBJ databases">
        <title>Draft genome sequence of Robertkochia marina CC-AMO-30D.</title>
        <authorList>
            <person name="Hameed A."/>
            <person name="Lin S.-Y."/>
            <person name="Shahina M."/>
            <person name="Lai W.-A."/>
            <person name="Young C.-C."/>
        </authorList>
    </citation>
    <scope>NUCLEOTIDE SEQUENCE [LARGE SCALE GENOMIC DNA]</scope>
    <source>
        <strain evidence="4 5">CC-AMO-30D</strain>
    </source>
</reference>
<organism evidence="4 5">
    <name type="scientific">Robertkochia marina</name>
    <dbReference type="NCBI Taxonomy" id="1227945"/>
    <lineage>
        <taxon>Bacteria</taxon>
        <taxon>Pseudomonadati</taxon>
        <taxon>Bacteroidota</taxon>
        <taxon>Flavobacteriia</taxon>
        <taxon>Flavobacteriales</taxon>
        <taxon>Flavobacteriaceae</taxon>
        <taxon>Robertkochia</taxon>
    </lineage>
</organism>
<protein>
    <submittedName>
        <fullName evidence="4">Glycosyltransferase WbuB</fullName>
    </submittedName>
</protein>
<dbReference type="Proteomes" id="UP000305939">
    <property type="component" value="Unassembled WGS sequence"/>
</dbReference>
<dbReference type="RefSeq" id="WP_136336864.1">
    <property type="nucleotide sequence ID" value="NZ_QXMP01000013.1"/>
</dbReference>
<evidence type="ECO:0000256" key="1">
    <source>
        <dbReference type="ARBA" id="ARBA00022679"/>
    </source>
</evidence>
<evidence type="ECO:0000313" key="5">
    <source>
        <dbReference type="Proteomes" id="UP000305939"/>
    </source>
</evidence>
<dbReference type="InterPro" id="IPR028098">
    <property type="entry name" value="Glyco_trans_4-like_N"/>
</dbReference>
<dbReference type="Pfam" id="PF00534">
    <property type="entry name" value="Glycos_transf_1"/>
    <property type="match status" value="1"/>
</dbReference>
<dbReference type="Gene3D" id="3.40.50.2000">
    <property type="entry name" value="Glycogen Phosphorylase B"/>
    <property type="match status" value="2"/>
</dbReference>
<comment type="caution">
    <text evidence="4">The sequence shown here is derived from an EMBL/GenBank/DDBJ whole genome shotgun (WGS) entry which is preliminary data.</text>
</comment>
<name>A0A4S3LZQ6_9FLAO</name>
<keyword evidence="5" id="KW-1185">Reference proteome</keyword>
<dbReference type="GO" id="GO:0009103">
    <property type="term" value="P:lipopolysaccharide biosynthetic process"/>
    <property type="evidence" value="ECO:0007669"/>
    <property type="project" value="TreeGrafter"/>
</dbReference>
<evidence type="ECO:0000259" key="3">
    <source>
        <dbReference type="Pfam" id="PF13579"/>
    </source>
</evidence>
<gene>
    <name evidence="4" type="ORF">E7Z59_13535</name>
</gene>
<dbReference type="OrthoDB" id="9811902at2"/>
<dbReference type="EMBL" id="SSMC01000003">
    <property type="protein sequence ID" value="THD66795.1"/>
    <property type="molecule type" value="Genomic_DNA"/>
</dbReference>
<sequence length="407" mass="45872">MNILYIHQYFITPKEPGPTRSYWVARELIKSGHKVTMLTTSSTVKSNKDRGRVLIDGIDVIYLNIPYHGSMSVKSRLMAFLKFAYQSSLFVLKQKNIDLVIATSTPLTVGIPALLGKWFRRFPFIFEVRDLWPEVPIQMGGLQNKFAIKAARLLEETIYVNATHIIALSPGMMDGVLSKGISPSKVNMIPNMSKPDVFWPRPKNTELMEKLRLKEDTFKVIYFGALGLANALDYIVQAAEILKYDQRIEFIFAGGGGVEEDLKQQCKDLQLTNVRILGNFPMSTLSEIVNLADVSLVTFKNLPILATNSPNKLFDSLSAGKPIIVNSAGWTKSMVEEYQCGFYVHPEQPEDLVRSIITLLEDSELCARMGERSRWLSEKKFDKSILCDQFVATVNSISDSDPQHATY</sequence>